<comment type="catalytic activity">
    <reaction evidence="2">
        <text>adenosylcob(III)inamide phosphate + GTP + H(+) = adenosylcob(III)inamide-GDP + diphosphate</text>
        <dbReference type="Rhea" id="RHEA:22712"/>
        <dbReference type="ChEBI" id="CHEBI:15378"/>
        <dbReference type="ChEBI" id="CHEBI:33019"/>
        <dbReference type="ChEBI" id="CHEBI:37565"/>
        <dbReference type="ChEBI" id="CHEBI:58502"/>
        <dbReference type="ChEBI" id="CHEBI:60487"/>
        <dbReference type="EC" id="2.7.7.62"/>
    </reaction>
</comment>
<keyword evidence="11 20" id="KW-0808">Transferase</keyword>
<feature type="binding site" evidence="19">
    <location>
        <position position="81"/>
    </location>
    <ligand>
        <name>GTP</name>
        <dbReference type="ChEBI" id="CHEBI:37565"/>
    </ligand>
</feature>
<evidence type="ECO:0000256" key="17">
    <source>
        <dbReference type="ARBA" id="ARBA00030571"/>
    </source>
</evidence>
<evidence type="ECO:0000256" key="5">
    <source>
        <dbReference type="ARBA" id="ARBA00004692"/>
    </source>
</evidence>
<evidence type="ECO:0000256" key="13">
    <source>
        <dbReference type="ARBA" id="ARBA00022777"/>
    </source>
</evidence>
<evidence type="ECO:0000256" key="4">
    <source>
        <dbReference type="ARBA" id="ARBA00003889"/>
    </source>
</evidence>
<evidence type="ECO:0000256" key="12">
    <source>
        <dbReference type="ARBA" id="ARBA00022741"/>
    </source>
</evidence>
<feature type="binding site" evidence="19">
    <location>
        <begin position="31"/>
        <end position="33"/>
    </location>
    <ligand>
        <name>GTP</name>
        <dbReference type="ChEBI" id="CHEBI:37565"/>
    </ligand>
</feature>
<evidence type="ECO:0000256" key="7">
    <source>
        <dbReference type="ARBA" id="ARBA00007490"/>
    </source>
</evidence>
<dbReference type="SUPFAM" id="SSF52540">
    <property type="entry name" value="P-loop containing nucleoside triphosphate hydrolases"/>
    <property type="match status" value="1"/>
</dbReference>
<dbReference type="EC" id="2.7.1.156" evidence="8"/>
<accession>A0A410JZE9</accession>
<dbReference type="PANTHER" id="PTHR34848">
    <property type="match status" value="1"/>
</dbReference>
<name>A0A410JZE9_9BACT</name>
<comment type="similarity">
    <text evidence="7">Belongs to the CobU/CobP family.</text>
</comment>
<protein>
    <recommendedName>
        <fullName evidence="16">Adenosylcobinamide kinase</fullName>
        <ecNumber evidence="8">2.7.1.156</ecNumber>
        <ecNumber evidence="9">2.7.7.62</ecNumber>
    </recommendedName>
    <alternativeName>
        <fullName evidence="17">Adenosylcobinamide-phosphate guanylyltransferase</fullName>
    </alternativeName>
</protein>
<feature type="active site" description="GMP-histidine intermediate" evidence="18">
    <location>
        <position position="47"/>
    </location>
</feature>
<gene>
    <name evidence="20" type="ORF">EP073_08590</name>
</gene>
<proteinExistence type="inferred from homology"/>
<evidence type="ECO:0000256" key="10">
    <source>
        <dbReference type="ARBA" id="ARBA00022573"/>
    </source>
</evidence>
<feature type="binding site" evidence="19">
    <location>
        <begin position="48"/>
        <end position="51"/>
    </location>
    <ligand>
        <name>GTP</name>
        <dbReference type="ChEBI" id="CHEBI:37565"/>
    </ligand>
</feature>
<keyword evidence="14" id="KW-0067">ATP-binding</keyword>
<comment type="pathway">
    <text evidence="6">Cofactor biosynthesis; adenosylcobalamin biosynthesis; adenosylcobalamin from cob(II)yrinate a,c-diamide: step 5/7.</text>
</comment>
<keyword evidence="13 20" id="KW-0418">Kinase</keyword>
<dbReference type="GO" id="GO:0005524">
    <property type="term" value="F:ATP binding"/>
    <property type="evidence" value="ECO:0007669"/>
    <property type="project" value="UniProtKB-KW"/>
</dbReference>
<organism evidence="20 21">
    <name type="scientific">Geovibrio thiophilus</name>
    <dbReference type="NCBI Taxonomy" id="139438"/>
    <lineage>
        <taxon>Bacteria</taxon>
        <taxon>Pseudomonadati</taxon>
        <taxon>Deferribacterota</taxon>
        <taxon>Deferribacteres</taxon>
        <taxon>Deferribacterales</taxon>
        <taxon>Geovibrionaceae</taxon>
        <taxon>Geovibrio</taxon>
    </lineage>
</organism>
<evidence type="ECO:0000256" key="19">
    <source>
        <dbReference type="PIRSR" id="PIRSR006135-2"/>
    </source>
</evidence>
<evidence type="ECO:0000256" key="3">
    <source>
        <dbReference type="ARBA" id="ARBA00001522"/>
    </source>
</evidence>
<evidence type="ECO:0000256" key="2">
    <source>
        <dbReference type="ARBA" id="ARBA00000711"/>
    </source>
</evidence>
<evidence type="ECO:0000256" key="14">
    <source>
        <dbReference type="ARBA" id="ARBA00022840"/>
    </source>
</evidence>
<comment type="catalytic activity">
    <reaction evidence="3">
        <text>adenosylcob(III)inamide + GTP = adenosylcob(III)inamide phosphate + GDP + H(+)</text>
        <dbReference type="Rhea" id="RHEA:15765"/>
        <dbReference type="ChEBI" id="CHEBI:2480"/>
        <dbReference type="ChEBI" id="CHEBI:15378"/>
        <dbReference type="ChEBI" id="CHEBI:37565"/>
        <dbReference type="ChEBI" id="CHEBI:58189"/>
        <dbReference type="ChEBI" id="CHEBI:58502"/>
        <dbReference type="EC" id="2.7.1.156"/>
    </reaction>
</comment>
<dbReference type="PANTHER" id="PTHR34848:SF1">
    <property type="entry name" value="BIFUNCTIONAL ADENOSYLCOBALAMIN BIOSYNTHESIS PROTEIN COBU"/>
    <property type="match status" value="1"/>
</dbReference>
<comment type="catalytic activity">
    <reaction evidence="1">
        <text>adenosylcob(III)inamide + ATP = adenosylcob(III)inamide phosphate + ADP + H(+)</text>
        <dbReference type="Rhea" id="RHEA:15769"/>
        <dbReference type="ChEBI" id="CHEBI:2480"/>
        <dbReference type="ChEBI" id="CHEBI:15378"/>
        <dbReference type="ChEBI" id="CHEBI:30616"/>
        <dbReference type="ChEBI" id="CHEBI:58502"/>
        <dbReference type="ChEBI" id="CHEBI:456216"/>
        <dbReference type="EC" id="2.7.1.156"/>
    </reaction>
</comment>
<keyword evidence="12 19" id="KW-0547">Nucleotide-binding</keyword>
<evidence type="ECO:0000256" key="16">
    <source>
        <dbReference type="ARBA" id="ARBA00029570"/>
    </source>
</evidence>
<dbReference type="EC" id="2.7.7.62" evidence="9"/>
<evidence type="ECO:0000256" key="18">
    <source>
        <dbReference type="PIRSR" id="PIRSR006135-1"/>
    </source>
</evidence>
<dbReference type="GO" id="GO:0008820">
    <property type="term" value="F:cobinamide phosphate guanylyltransferase activity"/>
    <property type="evidence" value="ECO:0007669"/>
    <property type="project" value="UniProtKB-EC"/>
</dbReference>
<sequence length="169" mass="18669">MITLITGGAGTGKTSYALNLAEKHAKKAYIATAEVTDGEMGLKIEKHRQERDETYTTYEEPLEIDEALTEAAEENDIIVLDCLTFWINNLLYYKKPAAEYTYRLINALKNAGKPVIIVTNEVSTGVVPADKLTREYVSLTAAANRKIADIADNVILMVAGQPLYVKGER</sequence>
<evidence type="ECO:0000256" key="1">
    <source>
        <dbReference type="ARBA" id="ARBA00000312"/>
    </source>
</evidence>
<evidence type="ECO:0000256" key="15">
    <source>
        <dbReference type="ARBA" id="ARBA00023134"/>
    </source>
</evidence>
<dbReference type="CDD" id="cd00544">
    <property type="entry name" value="CobU"/>
    <property type="match status" value="1"/>
</dbReference>
<comment type="pathway">
    <text evidence="5">Cofactor biosynthesis; adenosylcobalamin biosynthesis; adenosylcobalamin from cob(II)yrinate a,c-diamide: step 6/7.</text>
</comment>
<comment type="function">
    <text evidence="4">Catalyzes ATP-dependent phosphorylation of adenosylcobinamide and addition of GMP to adenosylcobinamide phosphate.</text>
</comment>
<evidence type="ECO:0000256" key="6">
    <source>
        <dbReference type="ARBA" id="ARBA00005159"/>
    </source>
</evidence>
<evidence type="ECO:0000313" key="21">
    <source>
        <dbReference type="Proteomes" id="UP000287502"/>
    </source>
</evidence>
<dbReference type="GO" id="GO:0005525">
    <property type="term" value="F:GTP binding"/>
    <property type="evidence" value="ECO:0007669"/>
    <property type="project" value="UniProtKB-KW"/>
</dbReference>
<keyword evidence="20" id="KW-0548">Nucleotidyltransferase</keyword>
<keyword evidence="21" id="KW-1185">Reference proteome</keyword>
<evidence type="ECO:0000256" key="11">
    <source>
        <dbReference type="ARBA" id="ARBA00022679"/>
    </source>
</evidence>
<dbReference type="InterPro" id="IPR003203">
    <property type="entry name" value="CobU/CobP"/>
</dbReference>
<reference evidence="20 21" key="1">
    <citation type="submission" date="2019-01" db="EMBL/GenBank/DDBJ databases">
        <title>Geovibrio thiophilus DSM 11263, complete genome.</title>
        <authorList>
            <person name="Spring S."/>
            <person name="Bunk B."/>
            <person name="Sproer C."/>
        </authorList>
    </citation>
    <scope>NUCLEOTIDE SEQUENCE [LARGE SCALE GENOMIC DNA]</scope>
    <source>
        <strain evidence="20 21">DSM 11263</strain>
    </source>
</reference>
<dbReference type="GO" id="GO:0009236">
    <property type="term" value="P:cobalamin biosynthetic process"/>
    <property type="evidence" value="ECO:0007669"/>
    <property type="project" value="UniProtKB-UniPathway"/>
</dbReference>
<dbReference type="PIRSF" id="PIRSF006135">
    <property type="entry name" value="CobU"/>
    <property type="match status" value="1"/>
</dbReference>
<dbReference type="GO" id="GO:0043752">
    <property type="term" value="F:adenosylcobinamide kinase activity"/>
    <property type="evidence" value="ECO:0007669"/>
    <property type="project" value="UniProtKB-EC"/>
</dbReference>
<dbReference type="Pfam" id="PF02283">
    <property type="entry name" value="CobU"/>
    <property type="match status" value="1"/>
</dbReference>
<dbReference type="RefSeq" id="WP_128466741.1">
    <property type="nucleotide sequence ID" value="NZ_CP035108.1"/>
</dbReference>
<dbReference type="NCBIfam" id="NF004469">
    <property type="entry name" value="PRK05800.1"/>
    <property type="match status" value="1"/>
</dbReference>
<keyword evidence="10" id="KW-0169">Cobalamin biosynthesis</keyword>
<feature type="binding site" evidence="19">
    <location>
        <position position="59"/>
    </location>
    <ligand>
        <name>GTP</name>
        <dbReference type="ChEBI" id="CHEBI:37565"/>
    </ligand>
</feature>
<dbReference type="OrthoDB" id="9788370at2"/>
<evidence type="ECO:0000313" key="20">
    <source>
        <dbReference type="EMBL" id="QAR33455.1"/>
    </source>
</evidence>
<dbReference type="UniPathway" id="UPA00148">
    <property type="reaction ID" value="UER00236"/>
</dbReference>
<evidence type="ECO:0000256" key="8">
    <source>
        <dbReference type="ARBA" id="ARBA00012016"/>
    </source>
</evidence>
<dbReference type="KEGG" id="gtl:EP073_08590"/>
<keyword evidence="15 19" id="KW-0342">GTP-binding</keyword>
<evidence type="ECO:0000256" key="9">
    <source>
        <dbReference type="ARBA" id="ARBA00012523"/>
    </source>
</evidence>
<dbReference type="EMBL" id="CP035108">
    <property type="protein sequence ID" value="QAR33455.1"/>
    <property type="molecule type" value="Genomic_DNA"/>
</dbReference>
<dbReference type="Gene3D" id="3.40.50.300">
    <property type="entry name" value="P-loop containing nucleotide triphosphate hydrolases"/>
    <property type="match status" value="1"/>
</dbReference>
<dbReference type="InterPro" id="IPR027417">
    <property type="entry name" value="P-loop_NTPase"/>
</dbReference>
<dbReference type="AlphaFoldDB" id="A0A410JZE9"/>
<dbReference type="Proteomes" id="UP000287502">
    <property type="component" value="Chromosome"/>
</dbReference>